<feature type="compositionally biased region" description="Basic and acidic residues" evidence="15">
    <location>
        <begin position="1354"/>
        <end position="1379"/>
    </location>
</feature>
<dbReference type="SMART" id="SM00293">
    <property type="entry name" value="PWWP"/>
    <property type="match status" value="1"/>
</dbReference>
<feature type="compositionally biased region" description="Basic and acidic residues" evidence="15">
    <location>
        <begin position="675"/>
        <end position="687"/>
    </location>
</feature>
<dbReference type="InterPro" id="IPR057053">
    <property type="entry name" value="MYND_ZMYND11_ZMYD8"/>
</dbReference>
<feature type="domain" description="PHD-type" evidence="17">
    <location>
        <begin position="212"/>
        <end position="257"/>
    </location>
</feature>
<dbReference type="OrthoDB" id="298344at2759"/>
<feature type="compositionally biased region" description="Polar residues" evidence="15">
    <location>
        <begin position="52"/>
        <end position="66"/>
    </location>
</feature>
<dbReference type="InterPro" id="IPR000313">
    <property type="entry name" value="PWWP_dom"/>
</dbReference>
<dbReference type="SMART" id="SM00297">
    <property type="entry name" value="BROMO"/>
    <property type="match status" value="1"/>
</dbReference>
<keyword evidence="7" id="KW-0156">Chromatin regulator</keyword>
<feature type="compositionally biased region" description="Basic and acidic residues" evidence="15">
    <location>
        <begin position="1215"/>
        <end position="1226"/>
    </location>
</feature>
<dbReference type="GO" id="GO:0003714">
    <property type="term" value="F:transcription corepressor activity"/>
    <property type="evidence" value="ECO:0007669"/>
    <property type="project" value="TreeGrafter"/>
</dbReference>
<feature type="compositionally biased region" description="Low complexity" evidence="15">
    <location>
        <begin position="1696"/>
        <end position="1723"/>
    </location>
</feature>
<feature type="region of interest" description="Disordered" evidence="15">
    <location>
        <begin position="744"/>
        <end position="764"/>
    </location>
</feature>
<dbReference type="InterPro" id="IPR019787">
    <property type="entry name" value="Znf_PHD-finger"/>
</dbReference>
<evidence type="ECO:0000256" key="1">
    <source>
        <dbReference type="ARBA" id="ARBA00004123"/>
    </source>
</evidence>
<keyword evidence="4" id="KW-0479">Metal-binding</keyword>
<feature type="region of interest" description="Disordered" evidence="15">
    <location>
        <begin position="1397"/>
        <end position="1417"/>
    </location>
</feature>
<keyword evidence="5 14" id="KW-0863">Zinc-finger</keyword>
<dbReference type="CDD" id="cd15538">
    <property type="entry name" value="PHD_PRKCBP1"/>
    <property type="match status" value="1"/>
</dbReference>
<feature type="compositionally biased region" description="Low complexity" evidence="15">
    <location>
        <begin position="748"/>
        <end position="762"/>
    </location>
</feature>
<feature type="compositionally biased region" description="Basic and acidic residues" evidence="15">
    <location>
        <begin position="1243"/>
        <end position="1259"/>
    </location>
</feature>
<dbReference type="CDD" id="cd20160">
    <property type="entry name" value="PWWP_PRKCBP1"/>
    <property type="match status" value="1"/>
</dbReference>
<dbReference type="InterPro" id="IPR036427">
    <property type="entry name" value="Bromodomain-like_sf"/>
</dbReference>
<keyword evidence="3" id="KW-0158">Chromosome</keyword>
<feature type="compositionally biased region" description="Polar residues" evidence="15">
    <location>
        <begin position="1665"/>
        <end position="1688"/>
    </location>
</feature>
<dbReference type="PROSITE" id="PS01359">
    <property type="entry name" value="ZF_PHD_1"/>
    <property type="match status" value="1"/>
</dbReference>
<reference evidence="20 21" key="1">
    <citation type="submission" date="2019-01" db="EMBL/GenBank/DDBJ databases">
        <authorList>
            <person name="Sayadi A."/>
        </authorList>
    </citation>
    <scope>NUCLEOTIDE SEQUENCE [LARGE SCALE GENOMIC DNA]</scope>
</reference>
<evidence type="ECO:0000259" key="18">
    <source>
        <dbReference type="PROSITE" id="PS50812"/>
    </source>
</evidence>
<feature type="compositionally biased region" description="Polar residues" evidence="15">
    <location>
        <begin position="703"/>
        <end position="718"/>
    </location>
</feature>
<dbReference type="Gene3D" id="1.20.920.10">
    <property type="entry name" value="Bromodomain-like"/>
    <property type="match status" value="1"/>
</dbReference>
<comment type="subcellular location">
    <subcellularLocation>
        <location evidence="2">Chromosome</location>
    </subcellularLocation>
    <subcellularLocation>
        <location evidence="1">Nucleus</location>
    </subcellularLocation>
</comment>
<feature type="compositionally biased region" description="Low complexity" evidence="15">
    <location>
        <begin position="1594"/>
        <end position="1611"/>
    </location>
</feature>
<evidence type="ECO:0000256" key="6">
    <source>
        <dbReference type="ARBA" id="ARBA00022833"/>
    </source>
</evidence>
<gene>
    <name evidence="20" type="ORF">CALMAC_LOCUS71</name>
</gene>
<dbReference type="GO" id="GO:0140006">
    <property type="term" value="F:histone H3 reader activity"/>
    <property type="evidence" value="ECO:0007669"/>
    <property type="project" value="UniProtKB-ARBA"/>
</dbReference>
<feature type="compositionally biased region" description="Basic and acidic residues" evidence="15">
    <location>
        <begin position="980"/>
        <end position="992"/>
    </location>
</feature>
<feature type="region of interest" description="Disordered" evidence="15">
    <location>
        <begin position="1662"/>
        <end position="1733"/>
    </location>
</feature>
<evidence type="ECO:0008006" key="22">
    <source>
        <dbReference type="Google" id="ProtNLM"/>
    </source>
</evidence>
<feature type="compositionally biased region" description="Basic and acidic residues" evidence="15">
    <location>
        <begin position="1182"/>
        <end position="1198"/>
    </location>
</feature>
<dbReference type="InterPro" id="IPR002893">
    <property type="entry name" value="Znf_MYND"/>
</dbReference>
<dbReference type="InterPro" id="IPR011011">
    <property type="entry name" value="Znf_FYVE_PHD"/>
</dbReference>
<feature type="region of interest" description="Disordered" evidence="15">
    <location>
        <begin position="1578"/>
        <end position="1611"/>
    </location>
</feature>
<name>A0A653BDT9_CALMS</name>
<dbReference type="EMBL" id="CAACVG010000111">
    <property type="protein sequence ID" value="VEN33559.1"/>
    <property type="molecule type" value="Genomic_DNA"/>
</dbReference>
<protein>
    <recommendedName>
        <fullName evidence="22">Protein kinase C-binding protein 1</fullName>
    </recommendedName>
</protein>
<feature type="compositionally biased region" description="Acidic residues" evidence="15">
    <location>
        <begin position="1128"/>
        <end position="1139"/>
    </location>
</feature>
<feature type="region of interest" description="Disordered" evidence="15">
    <location>
        <begin position="1085"/>
        <end position="1379"/>
    </location>
</feature>
<feature type="compositionally biased region" description="Polar residues" evidence="15">
    <location>
        <begin position="1431"/>
        <end position="1443"/>
    </location>
</feature>
<dbReference type="SUPFAM" id="SSF63748">
    <property type="entry name" value="Tudor/PWWP/MBT"/>
    <property type="match status" value="1"/>
</dbReference>
<dbReference type="SMART" id="SM00249">
    <property type="entry name" value="PHD"/>
    <property type="match status" value="1"/>
</dbReference>
<organism evidence="20 21">
    <name type="scientific">Callosobruchus maculatus</name>
    <name type="common">Southern cowpea weevil</name>
    <name type="synonym">Pulse bruchid</name>
    <dbReference type="NCBI Taxonomy" id="64391"/>
    <lineage>
        <taxon>Eukaryota</taxon>
        <taxon>Metazoa</taxon>
        <taxon>Ecdysozoa</taxon>
        <taxon>Arthropoda</taxon>
        <taxon>Hexapoda</taxon>
        <taxon>Insecta</taxon>
        <taxon>Pterygota</taxon>
        <taxon>Neoptera</taxon>
        <taxon>Endopterygota</taxon>
        <taxon>Coleoptera</taxon>
        <taxon>Polyphaga</taxon>
        <taxon>Cucujiformia</taxon>
        <taxon>Chrysomeloidea</taxon>
        <taxon>Chrysomelidae</taxon>
        <taxon>Bruchinae</taxon>
        <taxon>Bruchini</taxon>
        <taxon>Callosobruchus</taxon>
    </lineage>
</organism>
<feature type="domain" description="MYND-type" evidence="19">
    <location>
        <begin position="1890"/>
        <end position="1924"/>
    </location>
</feature>
<evidence type="ECO:0000256" key="4">
    <source>
        <dbReference type="ARBA" id="ARBA00022723"/>
    </source>
</evidence>
<keyword evidence="11" id="KW-0804">Transcription</keyword>
<dbReference type="InterPro" id="IPR019786">
    <property type="entry name" value="Zinc_finger_PHD-type_CS"/>
</dbReference>
<evidence type="ECO:0000256" key="2">
    <source>
        <dbReference type="ARBA" id="ARBA00004286"/>
    </source>
</evidence>
<dbReference type="InterPro" id="IPR013083">
    <property type="entry name" value="Znf_RING/FYVE/PHD"/>
</dbReference>
<dbReference type="PANTHER" id="PTHR46453">
    <property type="entry name" value="PROTEIN KINASE C-BINDING PROTEIN 1"/>
    <property type="match status" value="1"/>
</dbReference>
<dbReference type="GO" id="GO:0008270">
    <property type="term" value="F:zinc ion binding"/>
    <property type="evidence" value="ECO:0007669"/>
    <property type="project" value="UniProtKB-KW"/>
</dbReference>
<keyword evidence="21" id="KW-1185">Reference proteome</keyword>
<keyword evidence="12" id="KW-0539">Nucleus</keyword>
<dbReference type="PROSITE" id="PS50865">
    <property type="entry name" value="ZF_MYND_2"/>
    <property type="match status" value="1"/>
</dbReference>
<dbReference type="GO" id="GO:0005737">
    <property type="term" value="C:cytoplasm"/>
    <property type="evidence" value="ECO:0007669"/>
    <property type="project" value="TreeGrafter"/>
</dbReference>
<feature type="compositionally biased region" description="Basic and acidic residues" evidence="15">
    <location>
        <begin position="1007"/>
        <end position="1019"/>
    </location>
</feature>
<evidence type="ECO:0000256" key="13">
    <source>
        <dbReference type="PROSITE-ProRule" id="PRU00035"/>
    </source>
</evidence>
<dbReference type="Pfam" id="PF00855">
    <property type="entry name" value="PWWP"/>
    <property type="match status" value="1"/>
</dbReference>
<keyword evidence="9" id="KW-0805">Transcription regulation</keyword>
<feature type="region of interest" description="Disordered" evidence="15">
    <location>
        <begin position="161"/>
        <end position="191"/>
    </location>
</feature>
<dbReference type="InterPro" id="IPR001965">
    <property type="entry name" value="Znf_PHD"/>
</dbReference>
<feature type="compositionally biased region" description="Polar residues" evidence="15">
    <location>
        <begin position="1298"/>
        <end position="1314"/>
    </location>
</feature>
<keyword evidence="10 13" id="KW-0103">Bromodomain</keyword>
<dbReference type="Pfam" id="PF23460">
    <property type="entry name" value="ZMYND8_CC"/>
    <property type="match status" value="1"/>
</dbReference>
<evidence type="ECO:0000256" key="5">
    <source>
        <dbReference type="ARBA" id="ARBA00022771"/>
    </source>
</evidence>
<evidence type="ECO:0000256" key="7">
    <source>
        <dbReference type="ARBA" id="ARBA00022853"/>
    </source>
</evidence>
<dbReference type="Pfam" id="PF24324">
    <property type="entry name" value="MYND_ZMYND11_ZMYD8"/>
    <property type="match status" value="1"/>
</dbReference>
<sequence>MSDTEQTSQPDPDIPQPVVIAACSISESPGDESGETTDQTTPCEESACTLDTDVSLTDAPETSQSPFDPEKTIDDDSSEKTSLRDRKSRELKLLLALSKEANLTTNISHKRKHLQTQRLREYKNASLEAERKVSKQPSDNKNIKFPVTAEAELEQVEQMEVNVASGSPNSASKIIKRKRDSECSTPGGATEDAVKRNRKITGEIKMFKENKDMFCWRCHRDGVNIVCETCPRSYHQKCLKQTISNPEHWPCPECVSILKAESTQTRSPAMKGMTLEHLCSLLKFAIKRMIQCQGSEPFLNAVSDTDFPEYKKYIVQPMDLAKLEKNIKNNIYGSTQAFEADAKWLLHNSIIFNSYQSKLTSAAKNIVKICKQEMAEIENCPSCYLNANTKKNTWFVEVCPKPHILVWAKLKGFPYWPAKAMQCNTAGMVDVRFFGAHDRAWVHYKDCYLYSEKDPNTFKQKRYDIEKCIEELSIYAENLKKIYGEFRPAPFKTCYEPENEVKQLQIFLPRYKQVRAHLKKHAQNGELQTDPVKIEEAKDGDKSDESTKEPFEEKQEVTKTPEGEKSRMKDETKSEDTHSDFSSPVNDDKENLDTTMEGYGTDDDAAEDIDVERRKQFRERKRDQTEYEDEDDEDDEDDTQVPNDISVDSPVVRGNVRTRGGHNSTPGKLRVLPRRKSDHDKLKRTSSDESASSHQKVSRRNSDQSVKSDSSRLSNISDKISRVDITENMEVSLGNEDIGCFSMTGKTSPVSSEVSKSGSEQSVEIKKKPVQVDIDNAEFTISPSNKLKIADKLIKRLSDSSDSNHDSEKIEEAKKNLSLGERKSQTDMLIERFKGIMENKVVNFKEDTEQKESAKVEQSDIVDGKTAIKEVKDVKSEKKPEVIGSDKRNEEGTDSKDTRNATQTENVPTPTPTRTKTKAEKKHVDAAPSEINYSDDSEGAELEGFPKKTKVMIQPSIREFVQSTLPTKLAEISNINPKGNEGDFKAGIDEAKGNPSEEVEPEESDDERGMVIDETRNDGKTVGCSSEKSDVGKEDIDENKEETSAQPVVNIYQDFDDNSESTSAMDEIQLQKNKIKDIIHCSLQVDNEKKRQIDKEGAKSIEIKKGITDDKTPESQNNTVEEEKMEVIEQENDSNESDDIESKHKIETPNTRKYPSRRVSGLESTKKDSEKIVASTKPNTDTNKKDTLKKPLNKDPETTKQNTETSKKLAQGASDTDKTGDTEKTVNESPAPIKSKKIVLASRKSDTIEAKSADKDKGITKAPKPKLILKRRRSNEDPPTVRYKVLKVNADVNEAKQNDSTNDQSKGDSSSATADSVPMSTDAIKSEPESEEDSSDNENLAAKMKYLSALNISEKTKVVEKQTSKVNEIRTRSKAEEKREKYRALDNVSKIIEEVALNSTKEDQQNGEKKKSSGATAEGEIYVKSFAKLQGSTSTGSMPPTQQRARKSFPVPTYAKPKSILLTKKDSHYSPVVTSTNKKEVQKVTTSTAQPVHSIVVTKPTSTTSGSVPSKPTMVKLQGASGGTPVGTVQLSKQQIEANINGGGMSQIILFPSSSSIAGYGGMVNTLFTAVPSVLASPPSVGAAAHGPQPPPSQNQQPAQPGAPAPTAAGGATLLKPNVRASQNYIPQNETDGTGPPNSSAHQPNNVILNDLLNQPLSQPLVASATPSQTARTTTEPAGSAQQQQCPQPTAEPMDVSSSAPSTLTAAPAAPASAVEPPVAAPTGAASAENRDQEDELAALHSVLPENLSRAVSELLLKPPPRLKPRPPGMLSTVFDEGIPSSAGSVTTRINSIAHRMGDYFRGMLIETLEDLGKCQNPEARITSLQLEMEALKHKHNLELSEMRNNICTILKDIQKSLAEDRDRIIDETRAACEAETIKRVELAKSKQWCANCSKEAQFYCCWNTSYCDYPCQQKHWPQHMGKCTQNIEKGGGAPVGGASSVGGAATAGPPTAPPQRPPGQQLILRPTAAKPGAPGVGRYVAKPTKVYMNKAPVPQKTFKTLSTTGNHITVIETSPGQFELVGNGPITVAGKLYSPPGGIHPKYKASPGGSMVTMTSPSAVRQAVPQLSSAPGTSKGHQSHLIADDDN</sequence>
<evidence type="ECO:0000259" key="19">
    <source>
        <dbReference type="PROSITE" id="PS50865"/>
    </source>
</evidence>
<feature type="region of interest" description="Disordered" evidence="15">
    <location>
        <begin position="1625"/>
        <end position="1645"/>
    </location>
</feature>
<evidence type="ECO:0000256" key="14">
    <source>
        <dbReference type="PROSITE-ProRule" id="PRU00134"/>
    </source>
</evidence>
<feature type="region of interest" description="Disordered" evidence="15">
    <location>
        <begin position="522"/>
        <end position="728"/>
    </location>
</feature>
<dbReference type="FunFam" id="6.10.140.2220:FF:000002">
    <property type="entry name" value="Protein kinase C-binding protein 1 isoform C"/>
    <property type="match status" value="1"/>
</dbReference>
<feature type="compositionally biased region" description="Basic and acidic residues" evidence="15">
    <location>
        <begin position="532"/>
        <end position="579"/>
    </location>
</feature>
<dbReference type="InterPro" id="IPR037967">
    <property type="entry name" value="ZMYND8_Bromo_dom"/>
</dbReference>
<dbReference type="InterPro" id="IPR001487">
    <property type="entry name" value="Bromodomain"/>
</dbReference>
<evidence type="ECO:0000313" key="20">
    <source>
        <dbReference type="EMBL" id="VEN33559.1"/>
    </source>
</evidence>
<evidence type="ECO:0000256" key="9">
    <source>
        <dbReference type="ARBA" id="ARBA00023015"/>
    </source>
</evidence>
<dbReference type="PANTHER" id="PTHR46453:SF5">
    <property type="entry name" value="PROTEIN KINASE C-BINDING PROTEIN 1 ISOFORM X1"/>
    <property type="match status" value="1"/>
</dbReference>
<evidence type="ECO:0000259" key="16">
    <source>
        <dbReference type="PROSITE" id="PS50014"/>
    </source>
</evidence>
<feature type="compositionally biased region" description="Acidic residues" evidence="15">
    <location>
        <begin position="997"/>
        <end position="1006"/>
    </location>
</feature>
<feature type="region of interest" description="Disordered" evidence="15">
    <location>
        <begin position="1431"/>
        <end position="1452"/>
    </location>
</feature>
<dbReference type="PROSITE" id="PS50014">
    <property type="entry name" value="BROMODOMAIN_2"/>
    <property type="match status" value="1"/>
</dbReference>
<feature type="compositionally biased region" description="Acidic residues" evidence="15">
    <location>
        <begin position="600"/>
        <end position="610"/>
    </location>
</feature>
<dbReference type="PROSITE" id="PS00633">
    <property type="entry name" value="BROMODOMAIN_1"/>
    <property type="match status" value="1"/>
</dbReference>
<keyword evidence="6" id="KW-0862">Zinc</keyword>
<feature type="domain" description="Bromo" evidence="16">
    <location>
        <begin position="295"/>
        <end position="360"/>
    </location>
</feature>
<feature type="compositionally biased region" description="Acidic residues" evidence="15">
    <location>
        <begin position="626"/>
        <end position="639"/>
    </location>
</feature>
<feature type="region of interest" description="Disordered" evidence="15">
    <location>
        <begin position="972"/>
        <end position="1051"/>
    </location>
</feature>
<dbReference type="SUPFAM" id="SSF144232">
    <property type="entry name" value="HIT/MYND zinc finger-like"/>
    <property type="match status" value="1"/>
</dbReference>
<evidence type="ECO:0000313" key="21">
    <source>
        <dbReference type="Proteomes" id="UP000410492"/>
    </source>
</evidence>
<dbReference type="Gene3D" id="3.30.40.10">
    <property type="entry name" value="Zinc/RING finger domain, C3HC4 (zinc finger)"/>
    <property type="match status" value="1"/>
</dbReference>
<feature type="region of interest" description="Disordered" evidence="15">
    <location>
        <begin position="24"/>
        <end position="85"/>
    </location>
</feature>
<feature type="compositionally biased region" description="Basic and acidic residues" evidence="15">
    <location>
        <begin position="842"/>
        <end position="899"/>
    </location>
</feature>
<feature type="compositionally biased region" description="Basic and acidic residues" evidence="15">
    <location>
        <begin position="1086"/>
        <end position="1113"/>
    </location>
</feature>
<evidence type="ECO:0000256" key="8">
    <source>
        <dbReference type="ARBA" id="ARBA00022990"/>
    </source>
</evidence>
<dbReference type="CDD" id="cd05508">
    <property type="entry name" value="Bromo_RACK7"/>
    <property type="match status" value="1"/>
</dbReference>
<evidence type="ECO:0000256" key="12">
    <source>
        <dbReference type="ARBA" id="ARBA00023242"/>
    </source>
</evidence>
<accession>A0A653BDT9</accession>
<dbReference type="PROSITE" id="PS01360">
    <property type="entry name" value="ZF_MYND_1"/>
    <property type="match status" value="1"/>
</dbReference>
<dbReference type="SUPFAM" id="SSF47370">
    <property type="entry name" value="Bromodomain"/>
    <property type="match status" value="1"/>
</dbReference>
<feature type="region of interest" description="Disordered" evidence="15">
    <location>
        <begin position="797"/>
        <end position="825"/>
    </location>
</feature>
<feature type="compositionally biased region" description="Polar residues" evidence="15">
    <location>
        <begin position="2058"/>
        <end position="2077"/>
    </location>
</feature>
<dbReference type="Gene3D" id="6.10.140.2220">
    <property type="match status" value="1"/>
</dbReference>
<feature type="region of interest" description="Disordered" evidence="15">
    <location>
        <begin position="1935"/>
        <end position="1962"/>
    </location>
</feature>
<feature type="compositionally biased region" description="Basic residues" evidence="15">
    <location>
        <begin position="1263"/>
        <end position="1273"/>
    </location>
</feature>
<feature type="compositionally biased region" description="Basic and acidic residues" evidence="15">
    <location>
        <begin position="68"/>
        <end position="85"/>
    </location>
</feature>
<dbReference type="Pfam" id="PF00439">
    <property type="entry name" value="Bromodomain"/>
    <property type="match status" value="1"/>
</dbReference>
<dbReference type="PROSITE" id="PS50812">
    <property type="entry name" value="PWWP"/>
    <property type="match status" value="1"/>
</dbReference>
<dbReference type="GO" id="GO:0005694">
    <property type="term" value="C:chromosome"/>
    <property type="evidence" value="ECO:0007669"/>
    <property type="project" value="UniProtKB-SubCell"/>
</dbReference>
<feature type="compositionally biased region" description="Basic and acidic residues" evidence="15">
    <location>
        <begin position="1400"/>
        <end position="1411"/>
    </location>
</feature>
<proteinExistence type="predicted"/>
<feature type="compositionally biased region" description="Low complexity" evidence="15">
    <location>
        <begin position="1937"/>
        <end position="1950"/>
    </location>
</feature>
<dbReference type="GO" id="GO:0005634">
    <property type="term" value="C:nucleus"/>
    <property type="evidence" value="ECO:0007669"/>
    <property type="project" value="UniProtKB-SubCell"/>
</dbReference>
<dbReference type="PROSITE" id="PS50016">
    <property type="entry name" value="ZF_PHD_2"/>
    <property type="match status" value="1"/>
</dbReference>
<dbReference type="InterPro" id="IPR044075">
    <property type="entry name" value="PRKCBP1_PHD"/>
</dbReference>
<keyword evidence="8" id="KW-0007">Acetylation</keyword>
<feature type="domain" description="PWWP" evidence="18">
    <location>
        <begin position="402"/>
        <end position="453"/>
    </location>
</feature>
<dbReference type="InterPro" id="IPR018359">
    <property type="entry name" value="Bromodomain_CS"/>
</dbReference>
<evidence type="ECO:0000256" key="11">
    <source>
        <dbReference type="ARBA" id="ARBA00023163"/>
    </source>
</evidence>
<evidence type="ECO:0000256" key="15">
    <source>
        <dbReference type="SAM" id="MobiDB-lite"/>
    </source>
</evidence>
<dbReference type="SUPFAM" id="SSF57903">
    <property type="entry name" value="FYVE/PHD zinc finger"/>
    <property type="match status" value="1"/>
</dbReference>
<evidence type="ECO:0000256" key="3">
    <source>
        <dbReference type="ARBA" id="ARBA00022454"/>
    </source>
</evidence>
<dbReference type="Gene3D" id="2.30.30.140">
    <property type="match status" value="1"/>
</dbReference>
<evidence type="ECO:0000256" key="10">
    <source>
        <dbReference type="ARBA" id="ARBA00023117"/>
    </source>
</evidence>
<feature type="region of interest" description="Disordered" evidence="15">
    <location>
        <begin position="842"/>
        <end position="946"/>
    </location>
</feature>
<evidence type="ECO:0000259" key="17">
    <source>
        <dbReference type="PROSITE" id="PS50016"/>
    </source>
</evidence>
<dbReference type="InterPro" id="IPR056987">
    <property type="entry name" value="ZMYND8_CC"/>
</dbReference>
<dbReference type="Proteomes" id="UP000410492">
    <property type="component" value="Unassembled WGS sequence"/>
</dbReference>
<feature type="region of interest" description="Disordered" evidence="15">
    <location>
        <begin position="2058"/>
        <end position="2088"/>
    </location>
</feature>